<keyword evidence="3" id="KW-0808">Transferase</keyword>
<dbReference type="OrthoDB" id="9781342at2"/>
<keyword evidence="2" id="KW-1133">Transmembrane helix</keyword>
<dbReference type="AlphaFoldDB" id="A0A396Z9T9"/>
<evidence type="ECO:0000313" key="3">
    <source>
        <dbReference type="EMBL" id="RHX92342.1"/>
    </source>
</evidence>
<comment type="caution">
    <text evidence="3">The sequence shown here is derived from an EMBL/GenBank/DDBJ whole genome shotgun (WGS) entry which is preliminary data.</text>
</comment>
<sequence>MNRILKYILGSLFSLIVLLFFLYFTFSRPNEILEFNDPYHQDRPLAEGSKMMVASGHPLATKVALEILEKGGNAADAGIAALLVLNVTQGEEASFPGVAPLLFYDSKTQKVESYIGAGKAPSKATIEYFQSRGHKYIPTLKYSSQLIPASPDVIVALLKKYGTMSFTEVSAPAIKIAEEGFPVHRILMRNLNINIFKRFGFSILLPYNAEVYLDKKWWKPLYQNERFRRPALGKTLREIAKVESETFRLNPDRNKALDAVRKYFYEGPIVDRIIQAHDANDGTMVRSDFTTYSGGWEEPLQGNYGPYTIFSNQTWNQGAVVPIALQILDGIDLKSMGHNSPKYIHTVAQAIELAMADREKYFGDPAFVDVPLEGLLSKEYASERRKLLQPTAFGKTPPFGNPVVYQKKNVSNSLDSQRKKKNFLRNQNDSPIDQNQLSIENTSDSSNLNTSVLRRMIGKLNSFETPLAFHSSVEDRQLSLWEKTGKIGRDTTYLSIIDPKGNSLSLTPSDFPQSPMIEGDITLGIRMTQFRLDPNHPSALLPGKRPTITPNASMVFKDGKFLMSFGTPGGDMQTQATIQVFLNMFVFGMNPQAAVNAPRFRSLNWPDAFSPHAYYPGRLELEKEIDMNHGKALKELGYDVIGRDAWEYDFAAPCISLKDPKTGKLYGGADPRKESWAEGR</sequence>
<dbReference type="PANTHER" id="PTHR43881">
    <property type="entry name" value="GAMMA-GLUTAMYLTRANSPEPTIDASE (AFU_ORTHOLOGUE AFUA_4G13580)"/>
    <property type="match status" value="1"/>
</dbReference>
<organism evidence="3 4">
    <name type="scientific">Leptospira stimsonii</name>
    <dbReference type="NCBI Taxonomy" id="2202203"/>
    <lineage>
        <taxon>Bacteria</taxon>
        <taxon>Pseudomonadati</taxon>
        <taxon>Spirochaetota</taxon>
        <taxon>Spirochaetia</taxon>
        <taxon>Leptospirales</taxon>
        <taxon>Leptospiraceae</taxon>
        <taxon>Leptospira</taxon>
    </lineage>
</organism>
<dbReference type="PANTHER" id="PTHR43881:SF1">
    <property type="entry name" value="GAMMA-GLUTAMYLTRANSPEPTIDASE (AFU_ORTHOLOGUE AFUA_4G13580)"/>
    <property type="match status" value="1"/>
</dbReference>
<keyword evidence="2" id="KW-0812">Transmembrane</keyword>
<dbReference type="InterPro" id="IPR052896">
    <property type="entry name" value="GGT-like_enzyme"/>
</dbReference>
<feature type="transmembrane region" description="Helical" evidence="2">
    <location>
        <begin position="7"/>
        <end position="26"/>
    </location>
</feature>
<protein>
    <submittedName>
        <fullName evidence="3">Gamma-glutamyltransferase</fullName>
    </submittedName>
</protein>
<evidence type="ECO:0000313" key="4">
    <source>
        <dbReference type="Proteomes" id="UP000265798"/>
    </source>
</evidence>
<dbReference type="PRINTS" id="PR01210">
    <property type="entry name" value="GGTRANSPTASE"/>
</dbReference>
<dbReference type="InterPro" id="IPR043138">
    <property type="entry name" value="GGT_lsub"/>
</dbReference>
<dbReference type="Gene3D" id="3.60.20.40">
    <property type="match status" value="1"/>
</dbReference>
<proteinExistence type="predicted"/>
<dbReference type="Gene3D" id="1.10.246.130">
    <property type="match status" value="1"/>
</dbReference>
<dbReference type="Proteomes" id="UP000265798">
    <property type="component" value="Unassembled WGS sequence"/>
</dbReference>
<gene>
    <name evidence="3" type="ORF">DLM75_03855</name>
</gene>
<keyword evidence="2" id="KW-0472">Membrane</keyword>
<dbReference type="InterPro" id="IPR029055">
    <property type="entry name" value="Ntn_hydrolases_N"/>
</dbReference>
<dbReference type="Pfam" id="PF01019">
    <property type="entry name" value="G_glu_transpept"/>
    <property type="match status" value="2"/>
</dbReference>
<evidence type="ECO:0000256" key="2">
    <source>
        <dbReference type="SAM" id="Phobius"/>
    </source>
</evidence>
<evidence type="ECO:0000256" key="1">
    <source>
        <dbReference type="SAM" id="MobiDB-lite"/>
    </source>
</evidence>
<feature type="compositionally biased region" description="Polar residues" evidence="1">
    <location>
        <begin position="424"/>
        <end position="445"/>
    </location>
</feature>
<accession>A0A396Z9T9</accession>
<reference evidence="4" key="1">
    <citation type="submission" date="2018-05" db="EMBL/GenBank/DDBJ databases">
        <title>Leptospira yasudae sp. nov. and Leptospira stimsonii sp. nov., two pathogenic species of the genus Leptospira isolated from environmental sources.</title>
        <authorList>
            <person name="Casanovas-Massana A."/>
            <person name="Hamond C."/>
            <person name="Santos L.A."/>
            <person name="Hacker K.P."/>
            <person name="Balassiano I."/>
            <person name="Medeiros M.A."/>
            <person name="Reis M.G."/>
            <person name="Ko A.I."/>
            <person name="Wunder E.A."/>
        </authorList>
    </citation>
    <scope>NUCLEOTIDE SEQUENCE [LARGE SCALE GENOMIC DNA]</scope>
    <source>
        <strain evidence="4">Yale</strain>
    </source>
</reference>
<dbReference type="InterPro" id="IPR043137">
    <property type="entry name" value="GGT_ssub_C"/>
</dbReference>
<dbReference type="GO" id="GO:0016740">
    <property type="term" value="F:transferase activity"/>
    <property type="evidence" value="ECO:0007669"/>
    <property type="project" value="UniProtKB-KW"/>
</dbReference>
<feature type="region of interest" description="Disordered" evidence="1">
    <location>
        <begin position="411"/>
        <end position="445"/>
    </location>
</feature>
<dbReference type="SUPFAM" id="SSF56235">
    <property type="entry name" value="N-terminal nucleophile aminohydrolases (Ntn hydrolases)"/>
    <property type="match status" value="1"/>
</dbReference>
<name>A0A396Z9T9_9LEPT</name>
<dbReference type="EMBL" id="QHCT01000001">
    <property type="protein sequence ID" value="RHX92342.1"/>
    <property type="molecule type" value="Genomic_DNA"/>
</dbReference>
<dbReference type="RefSeq" id="WP_118967185.1">
    <property type="nucleotide sequence ID" value="NZ_QHCT01000001.1"/>
</dbReference>